<dbReference type="EMBL" id="BPLQ01002316">
    <property type="protein sequence ID" value="GIX91361.1"/>
    <property type="molecule type" value="Genomic_DNA"/>
</dbReference>
<sequence>MIFFKRKKLQSSEFQDVLRELGLDIVKIEETTTLVLQECLQYTSTAKMAPSWNILENILVQGPDFLTNIGPINAVKMDLFVSHQEIRLCLHPSCIKLPTMKIEHYANSEQLRTTSLINIEEKCHVLPSMKQGNVVAITKSPKTTGVFKDYLEIQKHWKDMYGYALPNVPEEYVWYFSVTFWNPNAPPYTYPFDSKLIL</sequence>
<dbReference type="Proteomes" id="UP001054837">
    <property type="component" value="Unassembled WGS sequence"/>
</dbReference>
<comment type="caution">
    <text evidence="2">The sequence shown here is derived from an EMBL/GenBank/DDBJ whole genome shotgun (WGS) entry which is preliminary data.</text>
</comment>
<dbReference type="Pfam" id="PF15813">
    <property type="entry name" value="DUF4708"/>
    <property type="match status" value="1"/>
</dbReference>
<dbReference type="AlphaFoldDB" id="A0AAV4P6L3"/>
<dbReference type="InterPro" id="IPR031643">
    <property type="entry name" value="DUF4708"/>
</dbReference>
<reference evidence="2 3" key="1">
    <citation type="submission" date="2021-06" db="EMBL/GenBank/DDBJ databases">
        <title>Caerostris darwini draft genome.</title>
        <authorList>
            <person name="Kono N."/>
            <person name="Arakawa K."/>
        </authorList>
    </citation>
    <scope>NUCLEOTIDE SEQUENCE [LARGE SCALE GENOMIC DNA]</scope>
</reference>
<organism evidence="2 3">
    <name type="scientific">Caerostris darwini</name>
    <dbReference type="NCBI Taxonomy" id="1538125"/>
    <lineage>
        <taxon>Eukaryota</taxon>
        <taxon>Metazoa</taxon>
        <taxon>Ecdysozoa</taxon>
        <taxon>Arthropoda</taxon>
        <taxon>Chelicerata</taxon>
        <taxon>Arachnida</taxon>
        <taxon>Araneae</taxon>
        <taxon>Araneomorphae</taxon>
        <taxon>Entelegynae</taxon>
        <taxon>Araneoidea</taxon>
        <taxon>Araneidae</taxon>
        <taxon>Caerostris</taxon>
    </lineage>
</organism>
<accession>A0AAV4P6L3</accession>
<keyword evidence="3" id="KW-1185">Reference proteome</keyword>
<gene>
    <name evidence="2" type="primary">C18orf63</name>
    <name evidence="2" type="ORF">CDAR_571011</name>
</gene>
<evidence type="ECO:0000313" key="2">
    <source>
        <dbReference type="EMBL" id="GIX91361.1"/>
    </source>
</evidence>
<evidence type="ECO:0000259" key="1">
    <source>
        <dbReference type="Pfam" id="PF15813"/>
    </source>
</evidence>
<name>A0AAV4P6L3_9ARAC</name>
<dbReference type="PANTHER" id="PTHR28495">
    <property type="entry name" value="HYPOTHETICAL PROTEIN LOC100359752"/>
    <property type="match status" value="1"/>
</dbReference>
<proteinExistence type="predicted"/>
<evidence type="ECO:0000313" key="3">
    <source>
        <dbReference type="Proteomes" id="UP001054837"/>
    </source>
</evidence>
<feature type="domain" description="DUF4708" evidence="1">
    <location>
        <begin position="10"/>
        <end position="192"/>
    </location>
</feature>
<protein>
    <submittedName>
        <fullName evidence="2">Uncharacterized protein C18orf63</fullName>
    </submittedName>
</protein>
<dbReference type="PANTHER" id="PTHR28495:SF1">
    <property type="entry name" value="GENE, 17266-RELATED"/>
    <property type="match status" value="1"/>
</dbReference>